<dbReference type="AlphaFoldDB" id="A0A4Z2HCK4"/>
<keyword evidence="2" id="KW-1185">Reference proteome</keyword>
<accession>A0A4Z2HCK4</accession>
<sequence>MTLSRSGASLPPGRVAAHLPRLLSPALSPGLGSLVLRGAAVCAPRRERQLPHPMFMEAFSPVAAGL</sequence>
<name>A0A4Z2HCK4_9TELE</name>
<protein>
    <submittedName>
        <fullName evidence="1">Uncharacterized protein</fullName>
    </submittedName>
</protein>
<reference evidence="1 2" key="1">
    <citation type="submission" date="2019-03" db="EMBL/GenBank/DDBJ databases">
        <title>First draft genome of Liparis tanakae, snailfish: a comprehensive survey of snailfish specific genes.</title>
        <authorList>
            <person name="Kim W."/>
            <person name="Song I."/>
            <person name="Jeong J.-H."/>
            <person name="Kim D."/>
            <person name="Kim S."/>
            <person name="Ryu S."/>
            <person name="Song J.Y."/>
            <person name="Lee S.K."/>
        </authorList>
    </citation>
    <scope>NUCLEOTIDE SEQUENCE [LARGE SCALE GENOMIC DNA]</scope>
    <source>
        <tissue evidence="1">Muscle</tissue>
    </source>
</reference>
<gene>
    <name evidence="1" type="ORF">EYF80_026211</name>
</gene>
<organism evidence="1 2">
    <name type="scientific">Liparis tanakae</name>
    <name type="common">Tanaka's snailfish</name>
    <dbReference type="NCBI Taxonomy" id="230148"/>
    <lineage>
        <taxon>Eukaryota</taxon>
        <taxon>Metazoa</taxon>
        <taxon>Chordata</taxon>
        <taxon>Craniata</taxon>
        <taxon>Vertebrata</taxon>
        <taxon>Euteleostomi</taxon>
        <taxon>Actinopterygii</taxon>
        <taxon>Neopterygii</taxon>
        <taxon>Teleostei</taxon>
        <taxon>Neoteleostei</taxon>
        <taxon>Acanthomorphata</taxon>
        <taxon>Eupercaria</taxon>
        <taxon>Perciformes</taxon>
        <taxon>Cottioidei</taxon>
        <taxon>Cottales</taxon>
        <taxon>Liparidae</taxon>
        <taxon>Liparis</taxon>
    </lineage>
</organism>
<proteinExistence type="predicted"/>
<dbReference type="Proteomes" id="UP000314294">
    <property type="component" value="Unassembled WGS sequence"/>
</dbReference>
<evidence type="ECO:0000313" key="1">
    <source>
        <dbReference type="EMBL" id="TNN63559.1"/>
    </source>
</evidence>
<evidence type="ECO:0000313" key="2">
    <source>
        <dbReference type="Proteomes" id="UP000314294"/>
    </source>
</evidence>
<dbReference type="EMBL" id="SRLO01000270">
    <property type="protein sequence ID" value="TNN63559.1"/>
    <property type="molecule type" value="Genomic_DNA"/>
</dbReference>
<comment type="caution">
    <text evidence="1">The sequence shown here is derived from an EMBL/GenBank/DDBJ whole genome shotgun (WGS) entry which is preliminary data.</text>
</comment>